<evidence type="ECO:0000313" key="6">
    <source>
        <dbReference type="EMBL" id="CAH0105510.1"/>
    </source>
</evidence>
<dbReference type="AlphaFoldDB" id="A0A8J2WFN8"/>
<organism evidence="6 7">
    <name type="scientific">Daphnia galeata</name>
    <dbReference type="NCBI Taxonomy" id="27404"/>
    <lineage>
        <taxon>Eukaryota</taxon>
        <taxon>Metazoa</taxon>
        <taxon>Ecdysozoa</taxon>
        <taxon>Arthropoda</taxon>
        <taxon>Crustacea</taxon>
        <taxon>Branchiopoda</taxon>
        <taxon>Diplostraca</taxon>
        <taxon>Cladocera</taxon>
        <taxon>Anomopoda</taxon>
        <taxon>Daphniidae</taxon>
        <taxon>Daphnia</taxon>
    </lineage>
</organism>
<comment type="similarity">
    <text evidence="2">Belongs to the ATP-dependent AMP-binding enzyme family.</text>
</comment>
<dbReference type="InterPro" id="IPR025110">
    <property type="entry name" value="AMP-bd_C"/>
</dbReference>
<feature type="domain" description="AMP-dependent synthetase/ligase" evidence="4">
    <location>
        <begin position="72"/>
        <end position="445"/>
    </location>
</feature>
<dbReference type="EMBL" id="CAKKLH010000190">
    <property type="protein sequence ID" value="CAH0105510.1"/>
    <property type="molecule type" value="Genomic_DNA"/>
</dbReference>
<evidence type="ECO:0000256" key="3">
    <source>
        <dbReference type="ARBA" id="ARBA00023140"/>
    </source>
</evidence>
<dbReference type="Pfam" id="PF13193">
    <property type="entry name" value="AMP-binding_C"/>
    <property type="match status" value="1"/>
</dbReference>
<reference evidence="6" key="1">
    <citation type="submission" date="2021-11" db="EMBL/GenBank/DDBJ databases">
        <authorList>
            <person name="Schell T."/>
        </authorList>
    </citation>
    <scope>NUCLEOTIDE SEQUENCE</scope>
    <source>
        <strain evidence="6">M5</strain>
    </source>
</reference>
<accession>A0A8J2WFN8</accession>
<dbReference type="Gene3D" id="3.40.50.980">
    <property type="match status" value="2"/>
</dbReference>
<protein>
    <recommendedName>
        <fullName evidence="8">4-coumarate--CoA ligase</fullName>
    </recommendedName>
</protein>
<evidence type="ECO:0008006" key="8">
    <source>
        <dbReference type="Google" id="ProtNLM"/>
    </source>
</evidence>
<dbReference type="Proteomes" id="UP000789390">
    <property type="component" value="Unassembled WGS sequence"/>
</dbReference>
<keyword evidence="3" id="KW-0576">Peroxisome</keyword>
<sequence>MSLNLRSILNKAALLVNRISSSINGQKAALGQAAPAFKLQPTPDVSKFENNIVTSPYGDCDLHDMTMVQKVFESASRWPNKIAMECGITGRKYSYEMMRQLIRRFGSALTRMGYKKGEVFAIISPNIPEFPIALYGASGAGMPVSLVNPTFTAEEMARQLTVVGATVIFGVAPMAETFKQVARLCPTIRNVILLGPPQEGTVSFQQMAQDSGDLFNENLDINAKEDVFLLPHSSGTSGFPKSVMLTHFNMSSNAMQFLQPGGTNHQIATTNYQDTYICLLPFFHTYGVTLLMNTGFQTGAKLVTLPQFEVQSYLKAIDDHKPTAMHVVPPLATLLAQHPALKVESLSQTHTIFCGAAPMSVQTSVKLIERLKNPNLSLQEGYGLSETSPGVLMAPLGNTKLGSCGAPISRSKAKVINHEISDQALGPYQHGELYVSGPQVMKGYLNNPKATNEMIDEEGWLRTGDVAYYDDDGNFYIVDRFKELIKVKGLQVAPAELEDILTSHPAVAEAAVIGIPDVQAGELPRAYVVRKPGMESVIDAEIQAFVDSKVSSHKQIKGGIEFRSAIPKNNMGKILRRELRVEYAKYQDSNELMDRIFSAYDSTAKKLSEL</sequence>
<dbReference type="PANTHER" id="PTHR24096">
    <property type="entry name" value="LONG-CHAIN-FATTY-ACID--COA LIGASE"/>
    <property type="match status" value="1"/>
</dbReference>
<evidence type="ECO:0000259" key="4">
    <source>
        <dbReference type="Pfam" id="PF00501"/>
    </source>
</evidence>
<evidence type="ECO:0000256" key="2">
    <source>
        <dbReference type="ARBA" id="ARBA00006432"/>
    </source>
</evidence>
<name>A0A8J2WFN8_9CRUS</name>
<evidence type="ECO:0000313" key="7">
    <source>
        <dbReference type="Proteomes" id="UP000789390"/>
    </source>
</evidence>
<dbReference type="OrthoDB" id="10253869at2759"/>
<dbReference type="PANTHER" id="PTHR24096:SF422">
    <property type="entry name" value="BCDNA.GH02901"/>
    <property type="match status" value="1"/>
</dbReference>
<dbReference type="GO" id="GO:0016405">
    <property type="term" value="F:CoA-ligase activity"/>
    <property type="evidence" value="ECO:0007669"/>
    <property type="project" value="TreeGrafter"/>
</dbReference>
<keyword evidence="7" id="KW-1185">Reference proteome</keyword>
<proteinExistence type="inferred from homology"/>
<dbReference type="GO" id="GO:0005777">
    <property type="term" value="C:peroxisome"/>
    <property type="evidence" value="ECO:0007669"/>
    <property type="project" value="UniProtKB-SubCell"/>
</dbReference>
<dbReference type="InterPro" id="IPR000873">
    <property type="entry name" value="AMP-dep_synth/lig_dom"/>
</dbReference>
<evidence type="ECO:0000256" key="1">
    <source>
        <dbReference type="ARBA" id="ARBA00004275"/>
    </source>
</evidence>
<dbReference type="Gene3D" id="2.30.38.10">
    <property type="entry name" value="Luciferase, Domain 3"/>
    <property type="match status" value="1"/>
</dbReference>
<dbReference type="CDD" id="cd05911">
    <property type="entry name" value="Firefly_Luc_like"/>
    <property type="match status" value="1"/>
</dbReference>
<feature type="domain" description="AMP-binding enzyme C-terminal" evidence="5">
    <location>
        <begin position="496"/>
        <end position="573"/>
    </location>
</feature>
<dbReference type="PROSITE" id="PS00455">
    <property type="entry name" value="AMP_BINDING"/>
    <property type="match status" value="1"/>
</dbReference>
<dbReference type="SUPFAM" id="SSF56801">
    <property type="entry name" value="Acetyl-CoA synthetase-like"/>
    <property type="match status" value="1"/>
</dbReference>
<comment type="caution">
    <text evidence="6">The sequence shown here is derived from an EMBL/GenBank/DDBJ whole genome shotgun (WGS) entry which is preliminary data.</text>
</comment>
<dbReference type="InterPro" id="IPR020845">
    <property type="entry name" value="AMP-binding_CS"/>
</dbReference>
<dbReference type="Pfam" id="PF00501">
    <property type="entry name" value="AMP-binding"/>
    <property type="match status" value="1"/>
</dbReference>
<dbReference type="FunFam" id="3.30.300.30:FF:000007">
    <property type="entry name" value="4-coumarate--CoA ligase 2"/>
    <property type="match status" value="1"/>
</dbReference>
<dbReference type="Gene3D" id="3.30.300.30">
    <property type="match status" value="1"/>
</dbReference>
<evidence type="ECO:0000259" key="5">
    <source>
        <dbReference type="Pfam" id="PF13193"/>
    </source>
</evidence>
<comment type="subcellular location">
    <subcellularLocation>
        <location evidence="1">Peroxisome</location>
    </subcellularLocation>
</comment>
<gene>
    <name evidence="6" type="ORF">DGAL_LOCUS8565</name>
</gene>
<dbReference type="InterPro" id="IPR045851">
    <property type="entry name" value="AMP-bd_C_sf"/>
</dbReference>